<dbReference type="SUPFAM" id="SSF141739">
    <property type="entry name" value="MFPT repeat-like"/>
    <property type="match status" value="1"/>
</dbReference>
<dbReference type="AlphaFoldDB" id="A0A0N4W0K3"/>
<evidence type="ECO:0000313" key="2">
    <source>
        <dbReference type="Proteomes" id="UP000268014"/>
    </source>
</evidence>
<keyword evidence="2" id="KW-1185">Reference proteome</keyword>
<dbReference type="Pfam" id="PF12150">
    <property type="entry name" value="MFP2b"/>
    <property type="match status" value="1"/>
</dbReference>
<reference evidence="3" key="1">
    <citation type="submission" date="2017-02" db="UniProtKB">
        <authorList>
            <consortium name="WormBaseParasite"/>
        </authorList>
    </citation>
    <scope>IDENTIFICATION</scope>
</reference>
<dbReference type="WBParaSite" id="HPLM_0000309501-mRNA-1">
    <property type="protein sequence ID" value="HPLM_0000309501-mRNA-1"/>
    <property type="gene ID" value="HPLM_0000309501"/>
</dbReference>
<accession>A0A0N4W0K3</accession>
<sequence>MEDKKAHEDTWSNQQVHKTFPQNAVRVVGQPNTYVALWYHCGKPVMGRAWNDCGVMQCATVATPMSSMRGAITMSLNAKRTTEDEYRIKKGMLVSTPPQI</sequence>
<dbReference type="EMBL" id="UZAF01016097">
    <property type="protein sequence ID" value="VDO20117.1"/>
    <property type="molecule type" value="Genomic_DNA"/>
</dbReference>
<organism evidence="3">
    <name type="scientific">Haemonchus placei</name>
    <name type="common">Barber's pole worm</name>
    <dbReference type="NCBI Taxonomy" id="6290"/>
    <lineage>
        <taxon>Eukaryota</taxon>
        <taxon>Metazoa</taxon>
        <taxon>Ecdysozoa</taxon>
        <taxon>Nematoda</taxon>
        <taxon>Chromadorea</taxon>
        <taxon>Rhabditida</taxon>
        <taxon>Rhabditina</taxon>
        <taxon>Rhabditomorpha</taxon>
        <taxon>Strongyloidea</taxon>
        <taxon>Trichostrongylidae</taxon>
        <taxon>Haemonchus</taxon>
    </lineage>
</organism>
<gene>
    <name evidence="1" type="ORF">HPLM_LOCUS3087</name>
</gene>
<dbReference type="PANTHER" id="PTHR31578:SF5">
    <property type="entry name" value="NEMATODE SPECIFIC PEPTIDE FAMILY"/>
    <property type="match status" value="1"/>
</dbReference>
<evidence type="ECO:0000313" key="3">
    <source>
        <dbReference type="WBParaSite" id="HPLM_0000309501-mRNA-1"/>
    </source>
</evidence>
<proteinExistence type="predicted"/>
<dbReference type="InterPro" id="IPR021010">
    <property type="entry name" value="Cytosolic_motility_protein"/>
</dbReference>
<name>A0A0N4W0K3_HAEPC</name>
<dbReference type="Proteomes" id="UP000268014">
    <property type="component" value="Unassembled WGS sequence"/>
</dbReference>
<protein>
    <submittedName>
        <fullName evidence="3">SCP domain-containing protein</fullName>
    </submittedName>
</protein>
<dbReference type="OrthoDB" id="5863054at2759"/>
<dbReference type="PANTHER" id="PTHR31578">
    <property type="entry name" value="PROTEIN CBG21223-RELATED"/>
    <property type="match status" value="1"/>
</dbReference>
<reference evidence="1 2" key="2">
    <citation type="submission" date="2018-11" db="EMBL/GenBank/DDBJ databases">
        <authorList>
            <consortium name="Pathogen Informatics"/>
        </authorList>
    </citation>
    <scope>NUCLEOTIDE SEQUENCE [LARGE SCALE GENOMIC DNA]</scope>
    <source>
        <strain evidence="1 2">MHpl1</strain>
    </source>
</reference>
<evidence type="ECO:0000313" key="1">
    <source>
        <dbReference type="EMBL" id="VDO20117.1"/>
    </source>
</evidence>